<dbReference type="Proteomes" id="UP000756132">
    <property type="component" value="Chromosome 3"/>
</dbReference>
<dbReference type="GeneID" id="71988602"/>
<organism evidence="2 3">
    <name type="scientific">Passalora fulva</name>
    <name type="common">Tomato leaf mold</name>
    <name type="synonym">Cladosporium fulvum</name>
    <dbReference type="NCBI Taxonomy" id="5499"/>
    <lineage>
        <taxon>Eukaryota</taxon>
        <taxon>Fungi</taxon>
        <taxon>Dikarya</taxon>
        <taxon>Ascomycota</taxon>
        <taxon>Pezizomycotina</taxon>
        <taxon>Dothideomycetes</taxon>
        <taxon>Dothideomycetidae</taxon>
        <taxon>Mycosphaerellales</taxon>
        <taxon>Mycosphaerellaceae</taxon>
        <taxon>Fulvia</taxon>
    </lineage>
</organism>
<name>A0A9Q8LDQ5_PASFU</name>
<keyword evidence="3" id="KW-1185">Reference proteome</keyword>
<dbReference type="AlphaFoldDB" id="A0A9Q8LDQ5"/>
<reference evidence="2" key="2">
    <citation type="journal article" date="2022" name="Microb. Genom.">
        <title>A chromosome-scale genome assembly of the tomato pathogen Cladosporium fulvum reveals a compartmentalized genome architecture and the presence of a dispensable chromosome.</title>
        <authorList>
            <person name="Zaccaron A.Z."/>
            <person name="Chen L.H."/>
            <person name="Samaras A."/>
            <person name="Stergiopoulos I."/>
        </authorList>
    </citation>
    <scope>NUCLEOTIDE SEQUENCE</scope>
    <source>
        <strain evidence="2">Race5_Kim</strain>
    </source>
</reference>
<sequence length="266" mass="30611">MPTLQEVREDLITLELRRTALGRQVEEAYLVESDCYRKAYDTPDGLRRLREARENHEFLKQQLTKVVTAYAKWEKMEKDLLDAMPRIHSRPLPAAPSPFARLMRWFMPEMQYGPPPPQEPPTPPPRSPLRREDHPSSSHTAPPPPHHPAPAPPPPARSWPGQPTLAQWRDQCAACFADYAGIEKFPTPPSNSLCYNQACNEQHRKLPLCSCQIRHTLAQVPGLNLKRERNAWHPDKFAACREDKRKEFQEMATETFVVVMEMLKVA</sequence>
<dbReference type="KEGG" id="ffu:CLAFUR5_08724"/>
<evidence type="ECO:0000313" key="3">
    <source>
        <dbReference type="Proteomes" id="UP000756132"/>
    </source>
</evidence>
<proteinExistence type="predicted"/>
<protein>
    <submittedName>
        <fullName evidence="2">Uncharacterized protein</fullName>
    </submittedName>
</protein>
<feature type="compositionally biased region" description="Pro residues" evidence="1">
    <location>
        <begin position="141"/>
        <end position="157"/>
    </location>
</feature>
<evidence type="ECO:0000256" key="1">
    <source>
        <dbReference type="SAM" id="MobiDB-lite"/>
    </source>
</evidence>
<evidence type="ECO:0000313" key="2">
    <source>
        <dbReference type="EMBL" id="UJO15521.1"/>
    </source>
</evidence>
<dbReference type="OMA" id="RERNAWH"/>
<feature type="compositionally biased region" description="Pro residues" evidence="1">
    <location>
        <begin position="113"/>
        <end position="127"/>
    </location>
</feature>
<accession>A0A9Q8LDQ5</accession>
<feature type="region of interest" description="Disordered" evidence="1">
    <location>
        <begin position="110"/>
        <end position="163"/>
    </location>
</feature>
<gene>
    <name evidence="2" type="ORF">CLAFUR5_08724</name>
</gene>
<dbReference type="RefSeq" id="XP_047759887.1">
    <property type="nucleotide sequence ID" value="XM_047907872.1"/>
</dbReference>
<dbReference type="EMBL" id="CP090165">
    <property type="protein sequence ID" value="UJO15521.1"/>
    <property type="molecule type" value="Genomic_DNA"/>
</dbReference>
<reference evidence="2" key="1">
    <citation type="submission" date="2021-12" db="EMBL/GenBank/DDBJ databases">
        <authorList>
            <person name="Zaccaron A."/>
            <person name="Stergiopoulos I."/>
        </authorList>
    </citation>
    <scope>NUCLEOTIDE SEQUENCE</scope>
    <source>
        <strain evidence="2">Race5_Kim</strain>
    </source>
</reference>
<dbReference type="OrthoDB" id="3644689at2759"/>